<dbReference type="GO" id="GO:0005768">
    <property type="term" value="C:endosome"/>
    <property type="evidence" value="ECO:0007669"/>
    <property type="project" value="TreeGrafter"/>
</dbReference>
<feature type="compositionally biased region" description="Pro residues" evidence="1">
    <location>
        <begin position="128"/>
        <end position="137"/>
    </location>
</feature>
<dbReference type="Pfam" id="PF08432">
    <property type="entry name" value="Vfa1"/>
    <property type="match status" value="1"/>
</dbReference>
<dbReference type="InterPro" id="IPR013640">
    <property type="entry name" value="Vfa1"/>
</dbReference>
<evidence type="ECO:0000313" key="2">
    <source>
        <dbReference type="EMBL" id="KND04233.1"/>
    </source>
</evidence>
<dbReference type="GeneID" id="27685315"/>
<dbReference type="OrthoDB" id="2158714at2759"/>
<dbReference type="VEuPathDB" id="FungiDB:SPPG_01664"/>
<feature type="compositionally biased region" description="Polar residues" evidence="1">
    <location>
        <begin position="177"/>
        <end position="194"/>
    </location>
</feature>
<evidence type="ECO:0000256" key="1">
    <source>
        <dbReference type="SAM" id="MobiDB-lite"/>
    </source>
</evidence>
<dbReference type="PANTHER" id="PTHR28218">
    <property type="entry name" value="VPS4-ASSOCIATED PROTEIN 1"/>
    <property type="match status" value="1"/>
</dbReference>
<feature type="compositionally biased region" description="Polar residues" evidence="1">
    <location>
        <begin position="76"/>
        <end position="93"/>
    </location>
</feature>
<feature type="region of interest" description="Disordered" evidence="1">
    <location>
        <begin position="121"/>
        <end position="151"/>
    </location>
</feature>
<dbReference type="Proteomes" id="UP000053201">
    <property type="component" value="Unassembled WGS sequence"/>
</dbReference>
<dbReference type="EMBL" id="KQ257451">
    <property type="protein sequence ID" value="KND04233.1"/>
    <property type="molecule type" value="Genomic_DNA"/>
</dbReference>
<evidence type="ECO:0000313" key="3">
    <source>
        <dbReference type="Proteomes" id="UP000053201"/>
    </source>
</evidence>
<dbReference type="InParanoid" id="A0A0L0HSZ6"/>
<dbReference type="STRING" id="645134.A0A0L0HSZ6"/>
<gene>
    <name evidence="2" type="ORF">SPPG_01664</name>
</gene>
<dbReference type="eggNOG" id="ENOG502RKVT">
    <property type="taxonomic scope" value="Eukaryota"/>
</dbReference>
<dbReference type="PANTHER" id="PTHR28218:SF1">
    <property type="entry name" value="VPS4-ASSOCIATED PROTEIN 1"/>
    <property type="match status" value="1"/>
</dbReference>
<keyword evidence="3" id="KW-1185">Reference proteome</keyword>
<name>A0A0L0HSZ6_SPIPD</name>
<dbReference type="RefSeq" id="XP_016612272.1">
    <property type="nucleotide sequence ID" value="XM_016749984.1"/>
</dbReference>
<organism evidence="2 3">
    <name type="scientific">Spizellomyces punctatus (strain DAOM BR117)</name>
    <dbReference type="NCBI Taxonomy" id="645134"/>
    <lineage>
        <taxon>Eukaryota</taxon>
        <taxon>Fungi</taxon>
        <taxon>Fungi incertae sedis</taxon>
        <taxon>Chytridiomycota</taxon>
        <taxon>Chytridiomycota incertae sedis</taxon>
        <taxon>Chytridiomycetes</taxon>
        <taxon>Spizellomycetales</taxon>
        <taxon>Spizellomycetaceae</taxon>
        <taxon>Spizellomyces</taxon>
    </lineage>
</organism>
<sequence>MTAQVPLMSNLYTQRTATSEAPCFVCSKFCITVLTNSVDWFYVCPSHISDAGFCKPASAPSSSPKPPRSVTSPSSQISVASRPSTPSQGQQQKPSKDTDVSQPAESGGLLSTITQTLGQTLGLSSAPPATPQAPPEAQPEEKAKSQQAVAKPAQYILTNNIYYLREAQQRKKAQQRVASQVTSQMPSVPRSNVY</sequence>
<feature type="region of interest" description="Disordered" evidence="1">
    <location>
        <begin position="56"/>
        <end position="106"/>
    </location>
</feature>
<accession>A0A0L0HSZ6</accession>
<dbReference type="GO" id="GO:0007034">
    <property type="term" value="P:vacuolar transport"/>
    <property type="evidence" value="ECO:0007669"/>
    <property type="project" value="TreeGrafter"/>
</dbReference>
<feature type="region of interest" description="Disordered" evidence="1">
    <location>
        <begin position="175"/>
        <end position="194"/>
    </location>
</feature>
<proteinExistence type="predicted"/>
<feature type="compositionally biased region" description="Low complexity" evidence="1">
    <location>
        <begin position="56"/>
        <end position="75"/>
    </location>
</feature>
<evidence type="ECO:0008006" key="4">
    <source>
        <dbReference type="Google" id="ProtNLM"/>
    </source>
</evidence>
<dbReference type="AlphaFoldDB" id="A0A0L0HSZ6"/>
<reference evidence="2 3" key="1">
    <citation type="submission" date="2009-08" db="EMBL/GenBank/DDBJ databases">
        <title>The Genome Sequence of Spizellomyces punctatus strain DAOM BR117.</title>
        <authorList>
            <consortium name="The Broad Institute Genome Sequencing Platform"/>
            <person name="Russ C."/>
            <person name="Cuomo C."/>
            <person name="Shea T."/>
            <person name="Young S.K."/>
            <person name="Zeng Q."/>
            <person name="Koehrsen M."/>
            <person name="Haas B."/>
            <person name="Borodovsky M."/>
            <person name="Guigo R."/>
            <person name="Alvarado L."/>
            <person name="Berlin A."/>
            <person name="Bochicchio J."/>
            <person name="Borenstein D."/>
            <person name="Chapman S."/>
            <person name="Chen Z."/>
            <person name="Engels R."/>
            <person name="Freedman E."/>
            <person name="Gellesch M."/>
            <person name="Goldberg J."/>
            <person name="Griggs A."/>
            <person name="Gujja S."/>
            <person name="Heiman D."/>
            <person name="Hepburn T."/>
            <person name="Howarth C."/>
            <person name="Jen D."/>
            <person name="Larson L."/>
            <person name="Lewis B."/>
            <person name="Mehta T."/>
            <person name="Park D."/>
            <person name="Pearson M."/>
            <person name="Roberts A."/>
            <person name="Saif S."/>
            <person name="Shenoy N."/>
            <person name="Sisk P."/>
            <person name="Stolte C."/>
            <person name="Sykes S."/>
            <person name="Thomson T."/>
            <person name="Walk T."/>
            <person name="White J."/>
            <person name="Yandava C."/>
            <person name="Burger G."/>
            <person name="Gray M.W."/>
            <person name="Holland P.W.H."/>
            <person name="King N."/>
            <person name="Lang F.B.F."/>
            <person name="Roger A.J."/>
            <person name="Ruiz-Trillo I."/>
            <person name="Lander E."/>
            <person name="Nusbaum C."/>
        </authorList>
    </citation>
    <scope>NUCLEOTIDE SEQUENCE [LARGE SCALE GENOMIC DNA]</scope>
    <source>
        <strain evidence="2 3">DAOM BR117</strain>
    </source>
</reference>
<dbReference type="OMA" id="FYVCPAH"/>
<protein>
    <recommendedName>
        <fullName evidence="4">VPS4-associated protein 1</fullName>
    </recommendedName>
</protein>